<feature type="transmembrane region" description="Helical" evidence="1">
    <location>
        <begin position="241"/>
        <end position="261"/>
    </location>
</feature>
<dbReference type="RefSeq" id="WP_110250645.1">
    <property type="nucleotide sequence ID" value="NZ_QJJR01000003.1"/>
</dbReference>
<dbReference type="AlphaFoldDB" id="A0A2V3WBQ8"/>
<dbReference type="Pfam" id="PF14897">
    <property type="entry name" value="EpsG"/>
    <property type="match status" value="1"/>
</dbReference>
<keyword evidence="1" id="KW-0812">Transmembrane</keyword>
<feature type="transmembrane region" description="Helical" evidence="1">
    <location>
        <begin position="322"/>
        <end position="343"/>
    </location>
</feature>
<dbReference type="EMBL" id="QJJR01000003">
    <property type="protein sequence ID" value="PXW92009.1"/>
    <property type="molecule type" value="Genomic_DNA"/>
</dbReference>
<proteinExistence type="predicted"/>
<accession>A0A2V3WBQ8</accession>
<keyword evidence="2" id="KW-0808">Transferase</keyword>
<organism evidence="2 3">
    <name type="scientific">Streptohalobacillus salinus</name>
    <dbReference type="NCBI Taxonomy" id="621096"/>
    <lineage>
        <taxon>Bacteria</taxon>
        <taxon>Bacillati</taxon>
        <taxon>Bacillota</taxon>
        <taxon>Bacilli</taxon>
        <taxon>Bacillales</taxon>
        <taxon>Bacillaceae</taxon>
        <taxon>Streptohalobacillus</taxon>
    </lineage>
</organism>
<evidence type="ECO:0000256" key="1">
    <source>
        <dbReference type="SAM" id="Phobius"/>
    </source>
</evidence>
<keyword evidence="3" id="KW-1185">Reference proteome</keyword>
<dbReference type="Proteomes" id="UP000247922">
    <property type="component" value="Unassembled WGS sequence"/>
</dbReference>
<dbReference type="GO" id="GO:0016740">
    <property type="term" value="F:transferase activity"/>
    <property type="evidence" value="ECO:0007669"/>
    <property type="project" value="UniProtKB-KW"/>
</dbReference>
<evidence type="ECO:0000313" key="3">
    <source>
        <dbReference type="Proteomes" id="UP000247922"/>
    </source>
</evidence>
<keyword evidence="1" id="KW-0472">Membrane</keyword>
<feature type="transmembrane region" description="Helical" evidence="1">
    <location>
        <begin position="204"/>
        <end position="221"/>
    </location>
</feature>
<feature type="transmembrane region" description="Helical" evidence="1">
    <location>
        <begin position="42"/>
        <end position="61"/>
    </location>
</feature>
<reference evidence="2 3" key="1">
    <citation type="submission" date="2018-05" db="EMBL/GenBank/DDBJ databases">
        <title>Genomic Encyclopedia of Type Strains, Phase IV (KMG-IV): sequencing the most valuable type-strain genomes for metagenomic binning, comparative biology and taxonomic classification.</title>
        <authorList>
            <person name="Goeker M."/>
        </authorList>
    </citation>
    <scope>NUCLEOTIDE SEQUENCE [LARGE SCALE GENOMIC DNA]</scope>
    <source>
        <strain evidence="2 3">DSM 22440</strain>
    </source>
</reference>
<feature type="transmembrane region" description="Helical" evidence="1">
    <location>
        <begin position="296"/>
        <end position="315"/>
    </location>
</feature>
<feature type="transmembrane region" description="Helical" evidence="1">
    <location>
        <begin position="171"/>
        <end position="192"/>
    </location>
</feature>
<feature type="transmembrane region" description="Helical" evidence="1">
    <location>
        <begin position="273"/>
        <end position="290"/>
    </location>
</feature>
<name>A0A2V3WBQ8_9BACI</name>
<feature type="transmembrane region" description="Helical" evidence="1">
    <location>
        <begin position="149"/>
        <end position="165"/>
    </location>
</feature>
<feature type="transmembrane region" description="Helical" evidence="1">
    <location>
        <begin position="5"/>
        <end position="22"/>
    </location>
</feature>
<gene>
    <name evidence="2" type="ORF">DES38_10324</name>
</gene>
<dbReference type="InterPro" id="IPR049458">
    <property type="entry name" value="EpsG-like"/>
</dbReference>
<evidence type="ECO:0000313" key="2">
    <source>
        <dbReference type="EMBL" id="PXW92009.1"/>
    </source>
</evidence>
<sequence>MGVYIFLLVFIISMLVIHEKLFDLNANNGITLSKRDTSLKKMSFISVFLTLGLFSAFRDGIGIDYISYIMHIERIAMGLPNYMEPGFQYLAKFIMYITKDPRMVIGAASIITSFFYVSAIYKQSNNIKFSVFLFLTWGYYFFTFNTIRNYLALSIVIYAIVYLFDRKYFKFIFGILIAALFHKSALICLPLYFIASKKINKQTYLLIAMSSLLLFFLKDLLRDVAFWIYPQYEGTVYDTGRISIFNILKSSVVLFYGVMYYSKIKADIKLRTYFNLNFFSLIIYTSLYWLPEISRIGFYFNIVSIFLIPNLTILIKKRDRMIINLLIYSFSIIIFVLLMRSFYAPNIKLLPYNSWLF</sequence>
<keyword evidence="1" id="KW-1133">Transmembrane helix</keyword>
<comment type="caution">
    <text evidence="2">The sequence shown here is derived from an EMBL/GenBank/DDBJ whole genome shotgun (WGS) entry which is preliminary data.</text>
</comment>
<dbReference type="OrthoDB" id="1649543at2"/>
<protein>
    <submittedName>
        <fullName evidence="2">EpsG-like putative glucosyltransferase</fullName>
    </submittedName>
</protein>
<feature type="transmembrane region" description="Helical" evidence="1">
    <location>
        <begin position="103"/>
        <end position="121"/>
    </location>
</feature>